<evidence type="ECO:0000256" key="1">
    <source>
        <dbReference type="ARBA" id="ARBA00007879"/>
    </source>
</evidence>
<proteinExistence type="inferred from homology"/>
<dbReference type="PANTHER" id="PTHR31447">
    <property type="entry name" value="HYDROXYPROLINE-RICH GLYCOPROTEIN FAMILY PROTEIN-RELATED"/>
    <property type="match status" value="1"/>
</dbReference>
<evidence type="ECO:0000256" key="2">
    <source>
        <dbReference type="SAM" id="MobiDB-lite"/>
    </source>
</evidence>
<comment type="similarity">
    <text evidence="1">Belongs to the alkB family.</text>
</comment>
<gene>
    <name evidence="3" type="ORF">DH2020_020544</name>
</gene>
<dbReference type="PANTHER" id="PTHR31447:SF0">
    <property type="entry name" value="HYDROXYPROLINE-RICH GLYCOPROTEIN FAMILY PROTEIN"/>
    <property type="match status" value="1"/>
</dbReference>
<accession>A0ABR0WHN8</accession>
<dbReference type="InterPro" id="IPR037151">
    <property type="entry name" value="AlkB-like_sf"/>
</dbReference>
<dbReference type="SUPFAM" id="SSF51197">
    <property type="entry name" value="Clavaminate synthase-like"/>
    <property type="match status" value="1"/>
</dbReference>
<name>A0ABR0WHN8_REHGL</name>
<keyword evidence="4" id="KW-1185">Reference proteome</keyword>
<feature type="compositionally biased region" description="Basic and acidic residues" evidence="2">
    <location>
        <begin position="435"/>
        <end position="447"/>
    </location>
</feature>
<evidence type="ECO:0000313" key="4">
    <source>
        <dbReference type="Proteomes" id="UP001318860"/>
    </source>
</evidence>
<dbReference type="Proteomes" id="UP001318860">
    <property type="component" value="Unassembled WGS sequence"/>
</dbReference>
<feature type="compositionally biased region" description="Low complexity" evidence="2">
    <location>
        <begin position="409"/>
        <end position="420"/>
    </location>
</feature>
<feature type="region of interest" description="Disordered" evidence="2">
    <location>
        <begin position="397"/>
        <end position="469"/>
    </location>
</feature>
<dbReference type="Gene3D" id="2.60.120.590">
    <property type="entry name" value="Alpha-ketoglutarate-dependent dioxygenase AlkB-like"/>
    <property type="match status" value="1"/>
</dbReference>
<sequence length="469" mass="51310">MDEREWFLSWLKGEFATANAIILALCRHLQEAGEPGEYDSVLCSIQQRRSSWEPILHRQRYFSVAEVASALREVGLRRQEQQNAVGIEGSARRGGADFNRKSEVVSFETGQGSTQGSSQVNVAEGMKLYDDLFDDSEISKLSTLVNDLRDTGRRGQLQGQTFVISNRPMNGHGREMIQFGVPIADEAAGGTSKGMVMTNSADVEPIPDLLQNVIERLLTEKVVSIKPDSTIIDFFHEGDHSQPISGQSGLNGLSMLVMQGRSADFTRHAIPSLPGQRILVTFVKSQPKKINSDDIHGFPSTPAHSSIWAPFPSGSPSHVRPLIPNHCIPIPVIGIMPARTPRQQLPRPNSIQPMLVPNPMTPGTVFPAPVAFQTASAGWPLGAPRIHPPPRLPIVPGTGVFLPSQSPGNSSNLSVSTLSTENITIEPPAEASEENSVRKPNDRHTLREAGSSSRARVQWQRRRGNNDYK</sequence>
<dbReference type="EMBL" id="JABTTQ020000011">
    <property type="protein sequence ID" value="KAK6146675.1"/>
    <property type="molecule type" value="Genomic_DNA"/>
</dbReference>
<reference evidence="3 4" key="1">
    <citation type="journal article" date="2021" name="Comput. Struct. Biotechnol. J.">
        <title>De novo genome assembly of the potent medicinal plant Rehmannia glutinosa using nanopore technology.</title>
        <authorList>
            <person name="Ma L."/>
            <person name="Dong C."/>
            <person name="Song C."/>
            <person name="Wang X."/>
            <person name="Zheng X."/>
            <person name="Niu Y."/>
            <person name="Chen S."/>
            <person name="Feng W."/>
        </authorList>
    </citation>
    <scope>NUCLEOTIDE SEQUENCE [LARGE SCALE GENOMIC DNA]</scope>
    <source>
        <strain evidence="3">DH-2019</strain>
    </source>
</reference>
<organism evidence="3 4">
    <name type="scientific">Rehmannia glutinosa</name>
    <name type="common">Chinese foxglove</name>
    <dbReference type="NCBI Taxonomy" id="99300"/>
    <lineage>
        <taxon>Eukaryota</taxon>
        <taxon>Viridiplantae</taxon>
        <taxon>Streptophyta</taxon>
        <taxon>Embryophyta</taxon>
        <taxon>Tracheophyta</taxon>
        <taxon>Spermatophyta</taxon>
        <taxon>Magnoliopsida</taxon>
        <taxon>eudicotyledons</taxon>
        <taxon>Gunneridae</taxon>
        <taxon>Pentapetalae</taxon>
        <taxon>asterids</taxon>
        <taxon>lamiids</taxon>
        <taxon>Lamiales</taxon>
        <taxon>Orobanchaceae</taxon>
        <taxon>Rehmannieae</taxon>
        <taxon>Rehmannia</taxon>
    </lineage>
</organism>
<protein>
    <submittedName>
        <fullName evidence="3">Uncharacterized protein</fullName>
    </submittedName>
</protein>
<evidence type="ECO:0000313" key="3">
    <source>
        <dbReference type="EMBL" id="KAK6146675.1"/>
    </source>
</evidence>
<comment type="caution">
    <text evidence="3">The sequence shown here is derived from an EMBL/GenBank/DDBJ whole genome shotgun (WGS) entry which is preliminary data.</text>
</comment>
<dbReference type="InterPro" id="IPR044842">
    <property type="entry name" value="ALKBH9B/ALKBH10B-like"/>
</dbReference>